<comment type="caution">
    <text evidence="2">The sequence shown here is derived from an EMBL/GenBank/DDBJ whole genome shotgun (WGS) entry which is preliminary data.</text>
</comment>
<dbReference type="Proteomes" id="UP001230220">
    <property type="component" value="Unassembled WGS sequence"/>
</dbReference>
<accession>A0ABU0E1A0</accession>
<sequence length="482" mass="55893">MERYKTTAFPKGFLWGGATSASQIEGSWNTDGKGISIADVLTKGSKTTERVCSSNLNKKYEYPSHDAIRFYDYYKEDIKLFAEAGFKCYRMSISWTRIFPNGDEEEANKEGIEFYRNIFEECRNYNIEPIVTISHYEMPLYLSKKYNGWTDRKVIDCYVKYAKYIIDKFHSYVKYWITFNEINCLTIPLGTVYGGGMLLDEKALLPEKNNAEERFQCLHHQFLASAVVSQYTHEEYSDIKIGCMIAYYCTYPYSCHPEDMLLAQKHHQVHNLFCLDVQIKGKYPSYIDRYFKENGIKVKVDKSDKDILKKGTVDFCGISYYFSNCISATTSLEPAMGNLMKGSKNPYLKNSEWGWQIDPVGLRYTLNDIYDRYNVPIMVLENGLGARDTIEQNSVHDEYRIEYLREHIGSISEAYNDGVDVIAYTIWGCIDLISVSTGEMSKRYGIIYVDKNDDDTGTYKRIKKDSFYWYKNVIVSNGEHLG</sequence>
<dbReference type="PANTHER" id="PTHR10353:SF296">
    <property type="entry name" value="6-PHOSPHO-BETA-GLUCOSIDASE"/>
    <property type="match status" value="1"/>
</dbReference>
<keyword evidence="3" id="KW-1185">Reference proteome</keyword>
<protein>
    <submittedName>
        <fullName evidence="2">6-phospho-beta-glucosidase</fullName>
        <ecNumber evidence="2">3.2.1.86</ecNumber>
    </submittedName>
</protein>
<gene>
    <name evidence="2" type="ORF">J2S15_001402</name>
</gene>
<name>A0ABU0E1A0_9FIRM</name>
<dbReference type="EMBL" id="JAUSUR010000002">
    <property type="protein sequence ID" value="MDQ0360657.1"/>
    <property type="molecule type" value="Genomic_DNA"/>
</dbReference>
<keyword evidence="2" id="KW-0378">Hydrolase</keyword>
<dbReference type="GO" id="GO:0008706">
    <property type="term" value="F:6-phospho-beta-glucosidase activity"/>
    <property type="evidence" value="ECO:0007669"/>
    <property type="project" value="UniProtKB-EC"/>
</dbReference>
<dbReference type="InterPro" id="IPR017853">
    <property type="entry name" value="GH"/>
</dbReference>
<evidence type="ECO:0000313" key="2">
    <source>
        <dbReference type="EMBL" id="MDQ0360657.1"/>
    </source>
</evidence>
<dbReference type="RefSeq" id="WP_307406730.1">
    <property type="nucleotide sequence ID" value="NZ_JAUSUR010000002.1"/>
</dbReference>
<proteinExistence type="inferred from homology"/>
<dbReference type="Pfam" id="PF00232">
    <property type="entry name" value="Glyco_hydro_1"/>
    <property type="match status" value="1"/>
</dbReference>
<evidence type="ECO:0000313" key="3">
    <source>
        <dbReference type="Proteomes" id="UP001230220"/>
    </source>
</evidence>
<evidence type="ECO:0000256" key="1">
    <source>
        <dbReference type="RuleBase" id="RU003690"/>
    </source>
</evidence>
<dbReference type="SUPFAM" id="SSF51445">
    <property type="entry name" value="(Trans)glycosidases"/>
    <property type="match status" value="1"/>
</dbReference>
<dbReference type="Gene3D" id="3.20.20.80">
    <property type="entry name" value="Glycosidases"/>
    <property type="match status" value="1"/>
</dbReference>
<comment type="similarity">
    <text evidence="1">Belongs to the glycosyl hydrolase 1 family.</text>
</comment>
<dbReference type="PRINTS" id="PR00131">
    <property type="entry name" value="GLHYDRLASE1"/>
</dbReference>
<organism evidence="2 3">
    <name type="scientific">Breznakia pachnodae</name>
    <dbReference type="NCBI Taxonomy" id="265178"/>
    <lineage>
        <taxon>Bacteria</taxon>
        <taxon>Bacillati</taxon>
        <taxon>Bacillota</taxon>
        <taxon>Erysipelotrichia</taxon>
        <taxon>Erysipelotrichales</taxon>
        <taxon>Erysipelotrichaceae</taxon>
        <taxon>Breznakia</taxon>
    </lineage>
</organism>
<dbReference type="EC" id="3.2.1.86" evidence="2"/>
<dbReference type="PANTHER" id="PTHR10353">
    <property type="entry name" value="GLYCOSYL HYDROLASE"/>
    <property type="match status" value="1"/>
</dbReference>
<reference evidence="2 3" key="1">
    <citation type="submission" date="2023-07" db="EMBL/GenBank/DDBJ databases">
        <title>Genomic Encyclopedia of Type Strains, Phase IV (KMG-IV): sequencing the most valuable type-strain genomes for metagenomic binning, comparative biology and taxonomic classification.</title>
        <authorList>
            <person name="Goeker M."/>
        </authorList>
    </citation>
    <scope>NUCLEOTIDE SEQUENCE [LARGE SCALE GENOMIC DNA]</scope>
    <source>
        <strain evidence="2 3">DSM 16784</strain>
    </source>
</reference>
<dbReference type="InterPro" id="IPR001360">
    <property type="entry name" value="Glyco_hydro_1"/>
</dbReference>
<keyword evidence="2" id="KW-0326">Glycosidase</keyword>